<dbReference type="AlphaFoldDB" id="A0AAD3RH59"/>
<dbReference type="InterPro" id="IPR043472">
    <property type="entry name" value="Macro_dom-like"/>
</dbReference>
<name>A0AAD3RH59_LATJO</name>
<organism evidence="1 2">
    <name type="scientific">Lates japonicus</name>
    <name type="common">Japanese lates</name>
    <dbReference type="NCBI Taxonomy" id="270547"/>
    <lineage>
        <taxon>Eukaryota</taxon>
        <taxon>Metazoa</taxon>
        <taxon>Chordata</taxon>
        <taxon>Craniata</taxon>
        <taxon>Vertebrata</taxon>
        <taxon>Euteleostomi</taxon>
        <taxon>Actinopterygii</taxon>
        <taxon>Neopterygii</taxon>
        <taxon>Teleostei</taxon>
        <taxon>Neoteleostei</taxon>
        <taxon>Acanthomorphata</taxon>
        <taxon>Carangaria</taxon>
        <taxon>Carangaria incertae sedis</taxon>
        <taxon>Centropomidae</taxon>
        <taxon>Lates</taxon>
    </lineage>
</organism>
<dbReference type="Gene3D" id="3.40.220.10">
    <property type="entry name" value="Leucine Aminopeptidase, subunit E, domain 1"/>
    <property type="match status" value="1"/>
</dbReference>
<dbReference type="EMBL" id="BRZM01000139">
    <property type="protein sequence ID" value="GLD68567.1"/>
    <property type="molecule type" value="Genomic_DNA"/>
</dbReference>
<protein>
    <submittedName>
        <fullName evidence="1">ADP-ribose glycohydrolase MACROD2-like protein</fullName>
    </submittedName>
</protein>
<comment type="caution">
    <text evidence="1">The sequence shown here is derived from an EMBL/GenBank/DDBJ whole genome shotgun (WGS) entry which is preliminary data.</text>
</comment>
<dbReference type="SUPFAM" id="SSF52949">
    <property type="entry name" value="Macro domain-like"/>
    <property type="match status" value="1"/>
</dbReference>
<evidence type="ECO:0000313" key="1">
    <source>
        <dbReference type="EMBL" id="GLD68567.1"/>
    </source>
</evidence>
<sequence>MSKKKKDWKTEKERLLRLDREERRKEYRRQDFISLDKIKTWREENRANDKEEGKETGGGGLTDKVSLYKGDITVLEVDAIVNAGWTEGAQTVTWVRAWREQDRRGCGELQGWRAGWPYHEKVAWAVAQQMV</sequence>
<keyword evidence="2" id="KW-1185">Reference proteome</keyword>
<evidence type="ECO:0000313" key="2">
    <source>
        <dbReference type="Proteomes" id="UP001279410"/>
    </source>
</evidence>
<dbReference type="Proteomes" id="UP001279410">
    <property type="component" value="Unassembled WGS sequence"/>
</dbReference>
<proteinExistence type="predicted"/>
<reference evidence="1" key="1">
    <citation type="submission" date="2022-08" db="EMBL/GenBank/DDBJ databases">
        <title>Genome sequencing of akame (Lates japonicus).</title>
        <authorList>
            <person name="Hashiguchi Y."/>
            <person name="Takahashi H."/>
        </authorList>
    </citation>
    <scope>NUCLEOTIDE SEQUENCE</scope>
    <source>
        <strain evidence="1">Kochi</strain>
    </source>
</reference>
<accession>A0AAD3RH59</accession>
<gene>
    <name evidence="1" type="ORF">AKAME5_001988000</name>
</gene>